<dbReference type="Gene3D" id="1.20.120.1750">
    <property type="match status" value="1"/>
</dbReference>
<dbReference type="InterPro" id="IPR017907">
    <property type="entry name" value="Znf_RING_CS"/>
</dbReference>
<evidence type="ECO:0000259" key="9">
    <source>
        <dbReference type="PROSITE" id="PS51873"/>
    </source>
</evidence>
<evidence type="ECO:0000256" key="6">
    <source>
        <dbReference type="ARBA" id="ARBA00022771"/>
    </source>
</evidence>
<dbReference type="GO" id="GO:0061630">
    <property type="term" value="F:ubiquitin protein ligase activity"/>
    <property type="evidence" value="ECO:0007669"/>
    <property type="project" value="UniProtKB-EC"/>
</dbReference>
<evidence type="ECO:0000313" key="11">
    <source>
        <dbReference type="Proteomes" id="UP001190700"/>
    </source>
</evidence>
<evidence type="ECO:0000256" key="5">
    <source>
        <dbReference type="ARBA" id="ARBA00022737"/>
    </source>
</evidence>
<dbReference type="PROSITE" id="PS51873">
    <property type="entry name" value="TRIAD"/>
    <property type="match status" value="1"/>
</dbReference>
<evidence type="ECO:0000256" key="2">
    <source>
        <dbReference type="ARBA" id="ARBA00012251"/>
    </source>
</evidence>
<dbReference type="GO" id="GO:0016567">
    <property type="term" value="P:protein ubiquitination"/>
    <property type="evidence" value="ECO:0007669"/>
    <property type="project" value="InterPro"/>
</dbReference>
<dbReference type="Pfam" id="PF22191">
    <property type="entry name" value="IBR_1"/>
    <property type="match status" value="1"/>
</dbReference>
<evidence type="ECO:0000256" key="8">
    <source>
        <dbReference type="ARBA" id="ARBA00022833"/>
    </source>
</evidence>
<evidence type="ECO:0000256" key="1">
    <source>
        <dbReference type="ARBA" id="ARBA00001798"/>
    </source>
</evidence>
<reference evidence="10 11" key="1">
    <citation type="journal article" date="2015" name="Genome Biol. Evol.">
        <title>Comparative Genomics of a Bacterivorous Green Alga Reveals Evolutionary Causalities and Consequences of Phago-Mixotrophic Mode of Nutrition.</title>
        <authorList>
            <person name="Burns J.A."/>
            <person name="Paasch A."/>
            <person name="Narechania A."/>
            <person name="Kim E."/>
        </authorList>
    </citation>
    <scope>NUCLEOTIDE SEQUENCE [LARGE SCALE GENOMIC DNA]</scope>
    <source>
        <strain evidence="10 11">PLY_AMNH</strain>
    </source>
</reference>
<comment type="catalytic activity">
    <reaction evidence="1">
        <text>[E2 ubiquitin-conjugating enzyme]-S-ubiquitinyl-L-cysteine + [acceptor protein]-L-lysine = [E2 ubiquitin-conjugating enzyme]-L-cysteine + [acceptor protein]-N(6)-ubiquitinyl-L-lysine.</text>
        <dbReference type="EC" id="2.3.2.31"/>
    </reaction>
</comment>
<sequence length="407" mass="45143">MDEAWRLAQRLSRTVSAAGSELTSALSAATNSLVSSGSGFSVPDSDYIYDSSDEHEKHPDTANATCMDENSVMRRQEEDAEEISEDFGVDAASATLLLRSVGWDKEQLVSQYYEDPRQVFLNAGLPDPNSTNQAVISQEMTDFTCGICCSEGAMRVTACAAGHRYCDECWGSFISMKVQEGDTIITCPEDKCDLQVTEQVVHALCDVVTSEKYKRFLACAFVAESDNTVWCPFADCGLAVNVGHGAVAVMCARGHRFCASPGCKINGAHAPATCASAAEWLQKCQDDTETFKWLSANTQTCPNAKCSSTIEKNGGCNHMTCKKCKHHFCWVCLGDWSSHNDYYSCNKFDPEKLANRKKEGQESRAALERYLHFYHRYQNHANSLKLEAEYQDRSEKRMLELQALIQT</sequence>
<evidence type="ECO:0000256" key="4">
    <source>
        <dbReference type="ARBA" id="ARBA00022723"/>
    </source>
</evidence>
<evidence type="ECO:0000256" key="7">
    <source>
        <dbReference type="ARBA" id="ARBA00022786"/>
    </source>
</evidence>
<dbReference type="InterPro" id="IPR002867">
    <property type="entry name" value="IBR_dom"/>
</dbReference>
<dbReference type="Pfam" id="PF21235">
    <property type="entry name" value="UBA_ARI1"/>
    <property type="match status" value="1"/>
</dbReference>
<accession>A0AAE0KX92</accession>
<dbReference type="Pfam" id="PF01485">
    <property type="entry name" value="IBR"/>
    <property type="match status" value="1"/>
</dbReference>
<organism evidence="10 11">
    <name type="scientific">Cymbomonas tetramitiformis</name>
    <dbReference type="NCBI Taxonomy" id="36881"/>
    <lineage>
        <taxon>Eukaryota</taxon>
        <taxon>Viridiplantae</taxon>
        <taxon>Chlorophyta</taxon>
        <taxon>Pyramimonadophyceae</taxon>
        <taxon>Pyramimonadales</taxon>
        <taxon>Pyramimonadaceae</taxon>
        <taxon>Cymbomonas</taxon>
    </lineage>
</organism>
<dbReference type="Proteomes" id="UP001190700">
    <property type="component" value="Unassembled WGS sequence"/>
</dbReference>
<dbReference type="PROSITE" id="PS00518">
    <property type="entry name" value="ZF_RING_1"/>
    <property type="match status" value="1"/>
</dbReference>
<dbReference type="InterPro" id="IPR013083">
    <property type="entry name" value="Znf_RING/FYVE/PHD"/>
</dbReference>
<keyword evidence="6" id="KW-0863">Zinc-finger</keyword>
<dbReference type="EC" id="2.3.2.31" evidence="2"/>
<keyword evidence="5" id="KW-0677">Repeat</keyword>
<feature type="domain" description="RING-type" evidence="9">
    <location>
        <begin position="141"/>
        <end position="349"/>
    </location>
</feature>
<evidence type="ECO:0000256" key="3">
    <source>
        <dbReference type="ARBA" id="ARBA00022679"/>
    </source>
</evidence>
<dbReference type="SUPFAM" id="SSF57850">
    <property type="entry name" value="RING/U-box"/>
    <property type="match status" value="3"/>
</dbReference>
<keyword evidence="3" id="KW-0808">Transferase</keyword>
<protein>
    <recommendedName>
        <fullName evidence="2">RBR-type E3 ubiquitin transferase</fullName>
        <ecNumber evidence="2">2.3.2.31</ecNumber>
    </recommendedName>
</protein>
<comment type="caution">
    <text evidence="10">The sequence shown here is derived from an EMBL/GenBank/DDBJ whole genome shotgun (WGS) entry which is preliminary data.</text>
</comment>
<keyword evidence="4" id="KW-0479">Metal-binding</keyword>
<proteinExistence type="predicted"/>
<name>A0AAE0KX92_9CHLO</name>
<dbReference type="InterPro" id="IPR031127">
    <property type="entry name" value="E3_UB_ligase_RBR"/>
</dbReference>
<keyword evidence="7" id="KW-0833">Ubl conjugation pathway</keyword>
<keyword evidence="11" id="KW-1185">Reference proteome</keyword>
<dbReference type="AlphaFoldDB" id="A0AAE0KX92"/>
<dbReference type="EMBL" id="LGRX02015006">
    <property type="protein sequence ID" value="KAK3263840.1"/>
    <property type="molecule type" value="Genomic_DNA"/>
</dbReference>
<dbReference type="PANTHER" id="PTHR11685">
    <property type="entry name" value="RBR FAMILY RING FINGER AND IBR DOMAIN-CONTAINING"/>
    <property type="match status" value="1"/>
</dbReference>
<evidence type="ECO:0000313" key="10">
    <source>
        <dbReference type="EMBL" id="KAK3263840.1"/>
    </source>
</evidence>
<dbReference type="InterPro" id="IPR048962">
    <property type="entry name" value="ARIH1-like_UBL"/>
</dbReference>
<dbReference type="Gene3D" id="3.30.40.10">
    <property type="entry name" value="Zinc/RING finger domain, C3HC4 (zinc finger)"/>
    <property type="match status" value="1"/>
</dbReference>
<dbReference type="GO" id="GO:0008270">
    <property type="term" value="F:zinc ion binding"/>
    <property type="evidence" value="ECO:0007669"/>
    <property type="project" value="UniProtKB-KW"/>
</dbReference>
<dbReference type="SMART" id="SM00647">
    <property type="entry name" value="IBR"/>
    <property type="match status" value="2"/>
</dbReference>
<gene>
    <name evidence="10" type="ORF">CYMTET_27383</name>
</gene>
<keyword evidence="8" id="KW-0862">Zinc</keyword>
<dbReference type="InterPro" id="IPR044066">
    <property type="entry name" value="TRIAD_supradom"/>
</dbReference>